<organism evidence="2">
    <name type="scientific">marine sediment metagenome</name>
    <dbReference type="NCBI Taxonomy" id="412755"/>
    <lineage>
        <taxon>unclassified sequences</taxon>
        <taxon>metagenomes</taxon>
        <taxon>ecological metagenomes</taxon>
    </lineage>
</organism>
<reference evidence="2" key="1">
    <citation type="journal article" date="2015" name="Nature">
        <title>Complex archaea that bridge the gap between prokaryotes and eukaryotes.</title>
        <authorList>
            <person name="Spang A."/>
            <person name="Saw J.H."/>
            <person name="Jorgensen S.L."/>
            <person name="Zaremba-Niedzwiedzka K."/>
            <person name="Martijn J."/>
            <person name="Lind A.E."/>
            <person name="van Eijk R."/>
            <person name="Schleper C."/>
            <person name="Guy L."/>
            <person name="Ettema T.J."/>
        </authorList>
    </citation>
    <scope>NUCLEOTIDE SEQUENCE</scope>
</reference>
<feature type="region of interest" description="Disordered" evidence="1">
    <location>
        <begin position="36"/>
        <end position="60"/>
    </location>
</feature>
<protein>
    <submittedName>
        <fullName evidence="2">Uncharacterized protein</fullName>
    </submittedName>
</protein>
<comment type="caution">
    <text evidence="2">The sequence shown here is derived from an EMBL/GenBank/DDBJ whole genome shotgun (WGS) entry which is preliminary data.</text>
</comment>
<evidence type="ECO:0000313" key="2">
    <source>
        <dbReference type="EMBL" id="KKN32405.1"/>
    </source>
</evidence>
<dbReference type="EMBL" id="LAZR01002255">
    <property type="protein sequence ID" value="KKN32405.1"/>
    <property type="molecule type" value="Genomic_DNA"/>
</dbReference>
<gene>
    <name evidence="2" type="ORF">LCGC14_0814230</name>
</gene>
<evidence type="ECO:0000256" key="1">
    <source>
        <dbReference type="SAM" id="MobiDB-lite"/>
    </source>
</evidence>
<proteinExistence type="predicted"/>
<feature type="compositionally biased region" description="Low complexity" evidence="1">
    <location>
        <begin position="39"/>
        <end position="54"/>
    </location>
</feature>
<accession>A0A0F9PKR4</accession>
<sequence length="60" mass="6825">MPQIKLIGRKRIPYPVGDLSAKSWGKLGLRILKQGTFQRGPRGRTTGVRGFGTKRYGRRR</sequence>
<dbReference type="AlphaFoldDB" id="A0A0F9PKR4"/>
<name>A0A0F9PKR4_9ZZZZ</name>